<dbReference type="GO" id="GO:0008703">
    <property type="term" value="F:5-amino-6-(5-phosphoribosylamino)uracil reductase activity"/>
    <property type="evidence" value="ECO:0007669"/>
    <property type="project" value="InterPro"/>
</dbReference>
<dbReference type="Gene3D" id="3.40.430.10">
    <property type="entry name" value="Dihydrofolate Reductase, subunit A"/>
    <property type="match status" value="1"/>
</dbReference>
<organism evidence="2 3">
    <name type="scientific">Iamia majanohamensis</name>
    <dbReference type="NCBI Taxonomy" id="467976"/>
    <lineage>
        <taxon>Bacteria</taxon>
        <taxon>Bacillati</taxon>
        <taxon>Actinomycetota</taxon>
        <taxon>Acidimicrobiia</taxon>
        <taxon>Acidimicrobiales</taxon>
        <taxon>Iamiaceae</taxon>
        <taxon>Iamia</taxon>
    </lineage>
</organism>
<reference evidence="2" key="1">
    <citation type="submission" date="2023-01" db="EMBL/GenBank/DDBJ databases">
        <title>The diversity of Class Acidimicrobiia in South China Sea sediment environments and the proposal of Iamia marina sp. nov., a novel species of the genus Iamia.</title>
        <authorList>
            <person name="He Y."/>
            <person name="Tian X."/>
        </authorList>
    </citation>
    <scope>NUCLEOTIDE SEQUENCE</scope>
    <source>
        <strain evidence="2">DSM 19957</strain>
    </source>
</reference>
<protein>
    <submittedName>
        <fullName evidence="2">Dihydrofolate reductase family protein</fullName>
    </submittedName>
</protein>
<accession>A0AAF0BW96</accession>
<evidence type="ECO:0000259" key="1">
    <source>
        <dbReference type="Pfam" id="PF01872"/>
    </source>
</evidence>
<dbReference type="PANTHER" id="PTHR38011:SF12">
    <property type="entry name" value="BIFUNCTIONAL DEAMINASE-REDUCTASE DOMAIN PROTEIN"/>
    <property type="match status" value="1"/>
</dbReference>
<dbReference type="AlphaFoldDB" id="A0AAF0BW96"/>
<dbReference type="InterPro" id="IPR002734">
    <property type="entry name" value="RibDG_C"/>
</dbReference>
<dbReference type="InterPro" id="IPR050765">
    <property type="entry name" value="Riboflavin_Biosynth_HTPR"/>
</dbReference>
<dbReference type="PANTHER" id="PTHR38011">
    <property type="entry name" value="DIHYDROFOLATE REDUCTASE FAMILY PROTEIN (AFU_ORTHOLOGUE AFUA_8G06820)"/>
    <property type="match status" value="1"/>
</dbReference>
<name>A0AAF0BW96_9ACTN</name>
<feature type="domain" description="Bacterial bifunctional deaminase-reductase C-terminal" evidence="1">
    <location>
        <begin position="7"/>
        <end position="179"/>
    </location>
</feature>
<dbReference type="KEGG" id="ima:PO878_02400"/>
<evidence type="ECO:0000313" key="3">
    <source>
        <dbReference type="Proteomes" id="UP001216390"/>
    </source>
</evidence>
<gene>
    <name evidence="2" type="ORF">PO878_02400</name>
</gene>
<dbReference type="SUPFAM" id="SSF53597">
    <property type="entry name" value="Dihydrofolate reductase-like"/>
    <property type="match status" value="1"/>
</dbReference>
<dbReference type="Proteomes" id="UP001216390">
    <property type="component" value="Chromosome"/>
</dbReference>
<dbReference type="Pfam" id="PF01872">
    <property type="entry name" value="RibD_C"/>
    <property type="match status" value="1"/>
</dbReference>
<keyword evidence="3" id="KW-1185">Reference proteome</keyword>
<dbReference type="GO" id="GO:0009231">
    <property type="term" value="P:riboflavin biosynthetic process"/>
    <property type="evidence" value="ECO:0007669"/>
    <property type="project" value="InterPro"/>
</dbReference>
<dbReference type="RefSeq" id="WP_272737091.1">
    <property type="nucleotide sequence ID" value="NZ_CP116942.1"/>
</dbReference>
<evidence type="ECO:0000313" key="2">
    <source>
        <dbReference type="EMBL" id="WCO67570.1"/>
    </source>
</evidence>
<dbReference type="EMBL" id="CP116942">
    <property type="protein sequence ID" value="WCO67570.1"/>
    <property type="molecule type" value="Genomic_DNA"/>
</dbReference>
<sequence length="200" mass="20540">MAPTRVADISMSLDGYVTGPAPGPAAGLGEGGEPLHTWAMASDDATDAEVLASATEATGAVVMGRRLFDVVDGPQGWDDEVGYGAAHAATPPVVVVTHDPPSTWRLGDRITFAPDGVAAALDQAEARMGDGDGEVVVMGGGEVVRQAVEHGLVAQLRIHLAPIVLGGGTSLFPAGTARRALLPVEVRPTPHATHITYELR</sequence>
<proteinExistence type="predicted"/>
<dbReference type="InterPro" id="IPR024072">
    <property type="entry name" value="DHFR-like_dom_sf"/>
</dbReference>